<keyword evidence="5" id="KW-1185">Reference proteome</keyword>
<dbReference type="PANTHER" id="PTHR48475">
    <property type="entry name" value="RIBONUCLEASE H"/>
    <property type="match status" value="1"/>
</dbReference>
<dbReference type="Gene3D" id="3.30.70.270">
    <property type="match status" value="1"/>
</dbReference>
<feature type="region of interest" description="Disordered" evidence="1">
    <location>
        <begin position="65"/>
        <end position="90"/>
    </location>
</feature>
<dbReference type="Gene3D" id="3.30.420.10">
    <property type="entry name" value="Ribonuclease H-like superfamily/Ribonuclease H"/>
    <property type="match status" value="1"/>
</dbReference>
<dbReference type="SUPFAM" id="SSF56672">
    <property type="entry name" value="DNA/RNA polymerases"/>
    <property type="match status" value="1"/>
</dbReference>
<feature type="domain" description="Reverse transcriptase" evidence="2">
    <location>
        <begin position="1"/>
        <end position="55"/>
    </location>
</feature>
<comment type="caution">
    <text evidence="4">The sequence shown here is derived from an EMBL/GenBank/DDBJ whole genome shotgun (WGS) entry which is preliminary data.</text>
</comment>
<dbReference type="PANTHER" id="PTHR48475:SF2">
    <property type="entry name" value="RIBONUCLEASE H"/>
    <property type="match status" value="1"/>
</dbReference>
<dbReference type="EMBL" id="JBFOLK010000008">
    <property type="protein sequence ID" value="KAL2491527.1"/>
    <property type="molecule type" value="Genomic_DNA"/>
</dbReference>
<dbReference type="PROSITE" id="PS50879">
    <property type="entry name" value="RNASE_H_1"/>
    <property type="match status" value="1"/>
</dbReference>
<dbReference type="InterPro" id="IPR036397">
    <property type="entry name" value="RNaseH_sf"/>
</dbReference>
<dbReference type="InterPro" id="IPR043502">
    <property type="entry name" value="DNA/RNA_pol_sf"/>
</dbReference>
<dbReference type="InterPro" id="IPR002156">
    <property type="entry name" value="RNaseH_domain"/>
</dbReference>
<feature type="compositionally biased region" description="Basic and acidic residues" evidence="1">
    <location>
        <begin position="68"/>
        <end position="77"/>
    </location>
</feature>
<evidence type="ECO:0000259" key="2">
    <source>
        <dbReference type="PROSITE" id="PS50878"/>
    </source>
</evidence>
<dbReference type="PROSITE" id="PS50878">
    <property type="entry name" value="RT_POL"/>
    <property type="match status" value="1"/>
</dbReference>
<evidence type="ECO:0000313" key="5">
    <source>
        <dbReference type="Proteomes" id="UP001604336"/>
    </source>
</evidence>
<feature type="domain" description="RNase H type-1" evidence="3">
    <location>
        <begin position="148"/>
        <end position="221"/>
    </location>
</feature>
<dbReference type="InterPro" id="IPR043128">
    <property type="entry name" value="Rev_trsase/Diguanyl_cyclase"/>
</dbReference>
<protein>
    <recommendedName>
        <fullName evidence="6">Reverse transcriptase domain-containing protein</fullName>
    </recommendedName>
</protein>
<evidence type="ECO:0008006" key="6">
    <source>
        <dbReference type="Google" id="ProtNLM"/>
    </source>
</evidence>
<dbReference type="Pfam" id="PF00078">
    <property type="entry name" value="RVT_1"/>
    <property type="match status" value="1"/>
</dbReference>
<proteinExistence type="predicted"/>
<accession>A0ABD1RV04</accession>
<dbReference type="InterPro" id="IPR000477">
    <property type="entry name" value="RT_dom"/>
</dbReference>
<gene>
    <name evidence="4" type="ORF">Adt_27155</name>
</gene>
<evidence type="ECO:0000313" key="4">
    <source>
        <dbReference type="EMBL" id="KAL2491527.1"/>
    </source>
</evidence>
<dbReference type="AlphaFoldDB" id="A0ABD1RV04"/>
<evidence type="ECO:0000259" key="3">
    <source>
        <dbReference type="PROSITE" id="PS50879"/>
    </source>
</evidence>
<sequence>MEVYVDDMLVKSVNAEDHIGHLREMFGILRKYRMKHNPLKCTFGVALGKFLGYMVNQLLTGAIPSSRPSKEERDLSRLRSAKKPSKSSSIRKSDEFDLGLEKGSGAAPVYKFDISYKPRSSRKGQVLVDFVAKFAHIPEGMPEAKPQEVPTWKLYVDRSSGEVGAGAGILLVSPDSYNLNYAFRLEFNASNNTAEYEALLAGLRLALEMKEENSISVVIHS</sequence>
<reference evidence="5" key="1">
    <citation type="submission" date="2024-07" db="EMBL/GenBank/DDBJ databases">
        <title>Two chromosome-level genome assemblies of Korean endemic species Abeliophyllum distichum and Forsythia ovata (Oleaceae).</title>
        <authorList>
            <person name="Jang H."/>
        </authorList>
    </citation>
    <scope>NUCLEOTIDE SEQUENCE [LARGE SCALE GENOMIC DNA]</scope>
</reference>
<organism evidence="4 5">
    <name type="scientific">Abeliophyllum distichum</name>
    <dbReference type="NCBI Taxonomy" id="126358"/>
    <lineage>
        <taxon>Eukaryota</taxon>
        <taxon>Viridiplantae</taxon>
        <taxon>Streptophyta</taxon>
        <taxon>Embryophyta</taxon>
        <taxon>Tracheophyta</taxon>
        <taxon>Spermatophyta</taxon>
        <taxon>Magnoliopsida</taxon>
        <taxon>eudicotyledons</taxon>
        <taxon>Gunneridae</taxon>
        <taxon>Pentapetalae</taxon>
        <taxon>asterids</taxon>
        <taxon>lamiids</taxon>
        <taxon>Lamiales</taxon>
        <taxon>Oleaceae</taxon>
        <taxon>Forsythieae</taxon>
        <taxon>Abeliophyllum</taxon>
    </lineage>
</organism>
<evidence type="ECO:0000256" key="1">
    <source>
        <dbReference type="SAM" id="MobiDB-lite"/>
    </source>
</evidence>
<dbReference type="Proteomes" id="UP001604336">
    <property type="component" value="Unassembled WGS sequence"/>
</dbReference>
<name>A0ABD1RV04_9LAMI</name>